<evidence type="ECO:0000313" key="2">
    <source>
        <dbReference type="EMBL" id="KZT32247.1"/>
    </source>
</evidence>
<evidence type="ECO:0000313" key="3">
    <source>
        <dbReference type="Proteomes" id="UP000076798"/>
    </source>
</evidence>
<sequence>MGTRIGVYIRWSIDVSPGEKIRLSTSVRSKRTEQIFDFFLRSALSLAKDVQVDVCSLRQVARTGLRVRTSLTLSINPSTVYYFAYSLNRNGSVPNPPGFWSFSPNPLCSDQQLQANTANVRFHMKPTVLYNRMNTHVLSLLQDIDSHGFVPIPDIIYASNPTFSAMSESSNSKPLPQPSRNVSNADRSHSFVQSPRQGRYHKCEMSKHCDRLLSIGYLLTASPRSIHSRNSPIV</sequence>
<accession>A0A165XJA2</accession>
<dbReference type="EMBL" id="KV428363">
    <property type="protein sequence ID" value="KZT32247.1"/>
    <property type="molecule type" value="Genomic_DNA"/>
</dbReference>
<reference evidence="2 3" key="1">
    <citation type="journal article" date="2016" name="Mol. Biol. Evol.">
        <title>Comparative Genomics of Early-Diverging Mushroom-Forming Fungi Provides Insights into the Origins of Lignocellulose Decay Capabilities.</title>
        <authorList>
            <person name="Nagy L.G."/>
            <person name="Riley R."/>
            <person name="Tritt A."/>
            <person name="Adam C."/>
            <person name="Daum C."/>
            <person name="Floudas D."/>
            <person name="Sun H."/>
            <person name="Yadav J.S."/>
            <person name="Pangilinan J."/>
            <person name="Larsson K.H."/>
            <person name="Matsuura K."/>
            <person name="Barry K."/>
            <person name="Labutti K."/>
            <person name="Kuo R."/>
            <person name="Ohm R.A."/>
            <person name="Bhattacharya S.S."/>
            <person name="Shirouzu T."/>
            <person name="Yoshinaga Y."/>
            <person name="Martin F.M."/>
            <person name="Grigoriev I.V."/>
            <person name="Hibbett D.S."/>
        </authorList>
    </citation>
    <scope>NUCLEOTIDE SEQUENCE [LARGE SCALE GENOMIC DNA]</scope>
    <source>
        <strain evidence="2 3">HHB10207 ss-3</strain>
    </source>
</reference>
<feature type="region of interest" description="Disordered" evidence="1">
    <location>
        <begin position="167"/>
        <end position="197"/>
    </location>
</feature>
<feature type="compositionally biased region" description="Polar residues" evidence="1">
    <location>
        <begin position="167"/>
        <end position="196"/>
    </location>
</feature>
<proteinExistence type="predicted"/>
<dbReference type="AlphaFoldDB" id="A0A165XJA2"/>
<keyword evidence="3" id="KW-1185">Reference proteome</keyword>
<name>A0A165XJA2_9AGAM</name>
<organism evidence="2 3">
    <name type="scientific">Sistotremastrum suecicum HHB10207 ss-3</name>
    <dbReference type="NCBI Taxonomy" id="1314776"/>
    <lineage>
        <taxon>Eukaryota</taxon>
        <taxon>Fungi</taxon>
        <taxon>Dikarya</taxon>
        <taxon>Basidiomycota</taxon>
        <taxon>Agaricomycotina</taxon>
        <taxon>Agaricomycetes</taxon>
        <taxon>Sistotremastrales</taxon>
        <taxon>Sistotremastraceae</taxon>
        <taxon>Sistotremastrum</taxon>
    </lineage>
</organism>
<gene>
    <name evidence="2" type="ORF">SISSUDRAFT_566762</name>
</gene>
<protein>
    <submittedName>
        <fullName evidence="2">Uncharacterized protein</fullName>
    </submittedName>
</protein>
<evidence type="ECO:0000256" key="1">
    <source>
        <dbReference type="SAM" id="MobiDB-lite"/>
    </source>
</evidence>
<dbReference type="Proteomes" id="UP000076798">
    <property type="component" value="Unassembled WGS sequence"/>
</dbReference>